<dbReference type="SMART" id="SM00034">
    <property type="entry name" value="CLECT"/>
    <property type="match status" value="1"/>
</dbReference>
<evidence type="ECO:0000313" key="7">
    <source>
        <dbReference type="RefSeq" id="XP_050550282.1"/>
    </source>
</evidence>
<dbReference type="Pfam" id="PF00059">
    <property type="entry name" value="Lectin_C"/>
    <property type="match status" value="1"/>
</dbReference>
<dbReference type="AlphaFoldDB" id="A0A2H1VD46"/>
<evidence type="ECO:0000313" key="12">
    <source>
        <dbReference type="RefSeq" id="XP_050550287.1"/>
    </source>
</evidence>
<evidence type="ECO:0000313" key="6">
    <source>
        <dbReference type="RefSeq" id="XP_035437868.1"/>
    </source>
</evidence>
<accession>A0A2H1VD46</accession>
<evidence type="ECO:0000313" key="9">
    <source>
        <dbReference type="RefSeq" id="XP_050550284.1"/>
    </source>
</evidence>
<dbReference type="RefSeq" id="XP_050550282.1">
    <property type="nucleotide sequence ID" value="XM_050694325.1"/>
</dbReference>
<keyword evidence="2" id="KW-0732">Signal</keyword>
<dbReference type="RefSeq" id="XP_050550283.1">
    <property type="nucleotide sequence ID" value="XM_050694326.1"/>
</dbReference>
<sequence>MMRAVVLITLAVSGCALAVQSEAPHGYIVNKAAGKAYKVMYQAQTWARAKVECETNGASLAVPKSQDEFKFLQKLVRGMYYPNIVGSWYKLLVWLGISNLDDYTVWKNIDGENINTTGFSKWASNYVAFSNDPTEPHCAGMDAVNHGLRDYWCHLRQPYICQIQVDPVGPPNYNNLNEETEHLNH</sequence>
<dbReference type="InterPro" id="IPR050801">
    <property type="entry name" value="Ca-Dep_Lectins_ImmuneDev"/>
</dbReference>
<dbReference type="PANTHER" id="PTHR22801:SF63">
    <property type="entry name" value="C-TYPE LECTIN DOMAIN-CONTAINING PROTEIN"/>
    <property type="match status" value="1"/>
</dbReference>
<dbReference type="RefSeq" id="XP_050550284.1">
    <property type="nucleotide sequence ID" value="XM_050694327.1"/>
</dbReference>
<dbReference type="RefSeq" id="XP_050550288.1">
    <property type="nucleotide sequence ID" value="XM_050694331.1"/>
</dbReference>
<evidence type="ECO:0000313" key="5">
    <source>
        <dbReference type="Proteomes" id="UP000829999"/>
    </source>
</evidence>
<feature type="chain" id="PRO_5044573723" evidence="2">
    <location>
        <begin position="19"/>
        <end position="185"/>
    </location>
</feature>
<evidence type="ECO:0000259" key="3">
    <source>
        <dbReference type="PROSITE" id="PS50041"/>
    </source>
</evidence>
<evidence type="ECO:0000313" key="4">
    <source>
        <dbReference type="EMBL" id="SOQ38747.1"/>
    </source>
</evidence>
<dbReference type="RefSeq" id="XP_035437868.1">
    <property type="nucleotide sequence ID" value="XM_035581975.2"/>
</dbReference>
<evidence type="ECO:0000256" key="2">
    <source>
        <dbReference type="SAM" id="SignalP"/>
    </source>
</evidence>
<dbReference type="Gene3D" id="3.10.100.10">
    <property type="entry name" value="Mannose-Binding Protein A, subunit A"/>
    <property type="match status" value="1"/>
</dbReference>
<dbReference type="RefSeq" id="XP_050550285.1">
    <property type="nucleotide sequence ID" value="XM_050694328.1"/>
</dbReference>
<dbReference type="PANTHER" id="PTHR22801">
    <property type="entry name" value="LITHOSTATHINE"/>
    <property type="match status" value="1"/>
</dbReference>
<feature type="domain" description="C-type lectin" evidence="3">
    <location>
        <begin position="32"/>
        <end position="162"/>
    </location>
</feature>
<dbReference type="InterPro" id="IPR001304">
    <property type="entry name" value="C-type_lectin-like"/>
</dbReference>
<dbReference type="PROSITE" id="PS50041">
    <property type="entry name" value="C_TYPE_LECTIN_2"/>
    <property type="match status" value="1"/>
</dbReference>
<gene>
    <name evidence="6 7 8 9 10 11 12 13" type="primary">LOC118267787</name>
    <name evidence="4" type="ORF">SFRICE_015588</name>
</gene>
<dbReference type="PROSITE" id="PS51257">
    <property type="entry name" value="PROKAR_LIPOPROTEIN"/>
    <property type="match status" value="1"/>
</dbReference>
<evidence type="ECO:0000256" key="1">
    <source>
        <dbReference type="ARBA" id="ARBA00023157"/>
    </source>
</evidence>
<dbReference type="Proteomes" id="UP000829999">
    <property type="component" value="Chromosome 6"/>
</dbReference>
<keyword evidence="5" id="KW-1185">Reference proteome</keyword>
<dbReference type="EMBL" id="ODYU01001897">
    <property type="protein sequence ID" value="SOQ38747.1"/>
    <property type="molecule type" value="Genomic_DNA"/>
</dbReference>
<feature type="signal peptide" evidence="2">
    <location>
        <begin position="1"/>
        <end position="18"/>
    </location>
</feature>
<organism evidence="4">
    <name type="scientific">Spodoptera frugiperda</name>
    <name type="common">Fall armyworm</name>
    <dbReference type="NCBI Taxonomy" id="7108"/>
    <lineage>
        <taxon>Eukaryota</taxon>
        <taxon>Metazoa</taxon>
        <taxon>Ecdysozoa</taxon>
        <taxon>Arthropoda</taxon>
        <taxon>Hexapoda</taxon>
        <taxon>Insecta</taxon>
        <taxon>Pterygota</taxon>
        <taxon>Neoptera</taxon>
        <taxon>Endopterygota</taxon>
        <taxon>Lepidoptera</taxon>
        <taxon>Glossata</taxon>
        <taxon>Ditrysia</taxon>
        <taxon>Noctuoidea</taxon>
        <taxon>Noctuidae</taxon>
        <taxon>Amphipyrinae</taxon>
        <taxon>Spodoptera</taxon>
    </lineage>
</organism>
<proteinExistence type="predicted"/>
<protein>
    <submittedName>
        <fullName evidence="6 7">C-type lectin lectoxin-Lio2-like</fullName>
    </submittedName>
    <submittedName>
        <fullName evidence="4">SFRICE_015588</fullName>
    </submittedName>
</protein>
<dbReference type="RefSeq" id="XP_050550286.1">
    <property type="nucleotide sequence ID" value="XM_050694329.1"/>
</dbReference>
<dbReference type="CDD" id="cd00037">
    <property type="entry name" value="CLECT"/>
    <property type="match status" value="1"/>
</dbReference>
<dbReference type="PROSITE" id="PS00615">
    <property type="entry name" value="C_TYPE_LECTIN_1"/>
    <property type="match status" value="1"/>
</dbReference>
<evidence type="ECO:0000313" key="8">
    <source>
        <dbReference type="RefSeq" id="XP_050550283.1"/>
    </source>
</evidence>
<name>A0A2H1VD46_SPOFR</name>
<dbReference type="SUPFAM" id="SSF56436">
    <property type="entry name" value="C-type lectin-like"/>
    <property type="match status" value="1"/>
</dbReference>
<dbReference type="InterPro" id="IPR016187">
    <property type="entry name" value="CTDL_fold"/>
</dbReference>
<dbReference type="GeneID" id="118267787"/>
<dbReference type="InterPro" id="IPR016186">
    <property type="entry name" value="C-type_lectin-like/link_sf"/>
</dbReference>
<reference evidence="6 7" key="2">
    <citation type="submission" date="2025-04" db="UniProtKB">
        <authorList>
            <consortium name="RefSeq"/>
        </authorList>
    </citation>
    <scope>IDENTIFICATION</scope>
    <source>
        <tissue evidence="6 7">Whole larval tissue</tissue>
    </source>
</reference>
<reference evidence="4" key="1">
    <citation type="submission" date="2016-07" db="EMBL/GenBank/DDBJ databases">
        <authorList>
            <person name="Bretaudeau A."/>
        </authorList>
    </citation>
    <scope>NUCLEOTIDE SEQUENCE</scope>
    <source>
        <strain evidence="4">Rice</strain>
        <tissue evidence="4">Whole body</tissue>
    </source>
</reference>
<dbReference type="InterPro" id="IPR018378">
    <property type="entry name" value="C-type_lectin_CS"/>
</dbReference>
<dbReference type="RefSeq" id="XP_050550287.1">
    <property type="nucleotide sequence ID" value="XM_050694330.1"/>
</dbReference>
<keyword evidence="1" id="KW-1015">Disulfide bond</keyword>
<evidence type="ECO:0000313" key="13">
    <source>
        <dbReference type="RefSeq" id="XP_050550288.1"/>
    </source>
</evidence>
<evidence type="ECO:0000313" key="10">
    <source>
        <dbReference type="RefSeq" id="XP_050550285.1"/>
    </source>
</evidence>
<evidence type="ECO:0000313" key="11">
    <source>
        <dbReference type="RefSeq" id="XP_050550286.1"/>
    </source>
</evidence>
<dbReference type="OrthoDB" id="7357196at2759"/>